<evidence type="ECO:0000256" key="3">
    <source>
        <dbReference type="ARBA" id="ARBA00025071"/>
    </source>
</evidence>
<dbReference type="InParanoid" id="A0A6J3DGR2"/>
<dbReference type="SUPFAM" id="SSF48097">
    <property type="entry name" value="Regulator of G-protein signaling, RGS"/>
    <property type="match status" value="1"/>
</dbReference>
<dbReference type="GO" id="GO:1901607">
    <property type="term" value="P:alpha-amino acid biosynthetic process"/>
    <property type="evidence" value="ECO:0007669"/>
    <property type="project" value="UniProtKB-ARBA"/>
</dbReference>
<name>A0A6J3DGR2_AYTFU</name>
<dbReference type="Pfam" id="PF00615">
    <property type="entry name" value="RGS"/>
    <property type="match status" value="1"/>
</dbReference>
<dbReference type="SMART" id="SM00315">
    <property type="entry name" value="RGS"/>
    <property type="match status" value="1"/>
</dbReference>
<dbReference type="FunCoup" id="A0A6J3DGR2">
    <property type="interactions" value="54"/>
</dbReference>
<dbReference type="GO" id="GO:0009968">
    <property type="term" value="P:negative regulation of signal transduction"/>
    <property type="evidence" value="ECO:0007669"/>
    <property type="project" value="UniProtKB-KW"/>
</dbReference>
<reference evidence="8" key="1">
    <citation type="submission" date="2025-08" db="UniProtKB">
        <authorList>
            <consortium name="RefSeq"/>
        </authorList>
    </citation>
    <scope>IDENTIFICATION</scope>
    <source>
        <tissue evidence="8">Lung</tissue>
    </source>
</reference>
<dbReference type="SMART" id="SM00859">
    <property type="entry name" value="Semialdhyde_dh"/>
    <property type="match status" value="1"/>
</dbReference>
<dbReference type="InterPro" id="IPR034956">
    <property type="entry name" value="RGS_RGS5"/>
</dbReference>
<dbReference type="AlphaFoldDB" id="A0A6J3DGR2"/>
<dbReference type="CTD" id="8490"/>
<keyword evidence="2" id="KW-0734">Signal transduction inhibitor</keyword>
<dbReference type="Pfam" id="PF13460">
    <property type="entry name" value="NAD_binding_10"/>
    <property type="match status" value="1"/>
</dbReference>
<protein>
    <recommendedName>
        <fullName evidence="5">Protein HTATIP2</fullName>
    </recommendedName>
    <alternativeName>
        <fullName evidence="1">Regulator of G-protein signaling 5</fullName>
    </alternativeName>
</protein>
<dbReference type="CDD" id="cd08717">
    <property type="entry name" value="RGS_RGS5"/>
    <property type="match status" value="1"/>
</dbReference>
<dbReference type="PROSITE" id="PS50132">
    <property type="entry name" value="RGS"/>
    <property type="match status" value="1"/>
</dbReference>
<dbReference type="RefSeq" id="XP_032048583.1">
    <property type="nucleotide sequence ID" value="XM_032192692.1"/>
</dbReference>
<dbReference type="GeneID" id="116492155"/>
<dbReference type="Proteomes" id="UP000504639">
    <property type="component" value="Chromosome 8"/>
</dbReference>
<evidence type="ECO:0000313" key="8">
    <source>
        <dbReference type="RefSeq" id="XP_032048583.1"/>
    </source>
</evidence>
<evidence type="ECO:0000256" key="2">
    <source>
        <dbReference type="ARBA" id="ARBA00022700"/>
    </source>
</evidence>
<dbReference type="GO" id="GO:0051170">
    <property type="term" value="P:import into nucleus"/>
    <property type="evidence" value="ECO:0007669"/>
    <property type="project" value="TreeGrafter"/>
</dbReference>
<dbReference type="InterPro" id="IPR044926">
    <property type="entry name" value="RGS_subdomain_2"/>
</dbReference>
<gene>
    <name evidence="8" type="primary">RGS5</name>
</gene>
<organism evidence="7 8">
    <name type="scientific">Aythya fuligula</name>
    <name type="common">Tufted duck</name>
    <name type="synonym">Anas fuligula</name>
    <dbReference type="NCBI Taxonomy" id="219594"/>
    <lineage>
        <taxon>Eukaryota</taxon>
        <taxon>Metazoa</taxon>
        <taxon>Chordata</taxon>
        <taxon>Craniata</taxon>
        <taxon>Vertebrata</taxon>
        <taxon>Euteleostomi</taxon>
        <taxon>Archelosauria</taxon>
        <taxon>Archosauria</taxon>
        <taxon>Dinosauria</taxon>
        <taxon>Saurischia</taxon>
        <taxon>Theropoda</taxon>
        <taxon>Coelurosauria</taxon>
        <taxon>Aves</taxon>
        <taxon>Neognathae</taxon>
        <taxon>Galloanserae</taxon>
        <taxon>Anseriformes</taxon>
        <taxon>Anatidae</taxon>
        <taxon>Aythyinae</taxon>
        <taxon>Aythya</taxon>
    </lineage>
</organism>
<evidence type="ECO:0000256" key="4">
    <source>
        <dbReference type="ARBA" id="ARBA00093483"/>
    </source>
</evidence>
<evidence type="ECO:0000313" key="7">
    <source>
        <dbReference type="Proteomes" id="UP000504639"/>
    </source>
</evidence>
<comment type="subunit">
    <text evidence="4">Monomer. Forms homodimers during oxidative stress. Interacts (via N-terminus) with elongation factor EEF1A1 (via middle-region); the interaction is direct and competes with EEF1A1 binding to guanyl-nucleotide exchange factor EEF1B2, thereby inhibiting GDP for GTP exchange and reactivation of EEF1A1. Interacts with nuclear transport receptors XPO4, IPO5/RANBP5, IPO7, IPO9 and KPNB1 as well as GCN1L1/GCN1 and LRPPRC probably through their HEAT repeats. Binds NCOA5/CIA.</text>
</comment>
<evidence type="ECO:0000259" key="6">
    <source>
        <dbReference type="PROSITE" id="PS50132"/>
    </source>
</evidence>
<dbReference type="PANTHER" id="PTHR14097:SF7">
    <property type="entry name" value="OXIDOREDUCTASE HTATIP2"/>
    <property type="match status" value="1"/>
</dbReference>
<dbReference type="PANTHER" id="PTHR14097">
    <property type="entry name" value="OXIDOREDUCTASE HTATIP2"/>
    <property type="match status" value="1"/>
</dbReference>
<sequence length="327" mass="36442">MAATGGGGSGAGSCFVLGASGVTGQALLRELRARGLFSRVTLIGRRRLSLAEESGRAVEQVVVDFERLSEHAAAFRGHDVGFCCLGTTRSKAGADGFVRVDRDYVAQAAELARAGGCKHFVMLSSQGANEHSRFLYLRVKGEVEKLVQAVGFDRCTILRPAAKEIKTKLGTLLQKPDSAIDFIIPYPEKPEKPAKAQKPSPEEALQWRDSLEKLLQNPYGLASFRSFLRSEFSEENAEFWVACEDYKRTKSPVKMAEKAKRIYEEFIQTEAPKEVNIDHFTKAMTMKNLVEPSPSSFDMAQKRIFALMEKDSLPRFVRSEFYQELIK</sequence>
<dbReference type="PRINTS" id="PR01301">
    <property type="entry name" value="RGSPROTEIN"/>
</dbReference>
<dbReference type="Gene3D" id="1.10.196.10">
    <property type="match status" value="1"/>
</dbReference>
<evidence type="ECO:0000256" key="1">
    <source>
        <dbReference type="ARBA" id="ARBA00020113"/>
    </source>
</evidence>
<feature type="domain" description="RGS" evidence="6">
    <location>
        <begin position="210"/>
        <end position="326"/>
    </location>
</feature>
<dbReference type="InterPro" id="IPR036291">
    <property type="entry name" value="NAD(P)-bd_dom_sf"/>
</dbReference>
<evidence type="ECO:0000256" key="5">
    <source>
        <dbReference type="ARBA" id="ARBA00093604"/>
    </source>
</evidence>
<dbReference type="InterPro" id="IPR000534">
    <property type="entry name" value="Semialdehyde_DH_NAD-bd"/>
</dbReference>
<dbReference type="SUPFAM" id="SSF51735">
    <property type="entry name" value="NAD(P)-binding Rossmann-fold domains"/>
    <property type="match status" value="1"/>
</dbReference>
<dbReference type="GO" id="GO:0051287">
    <property type="term" value="F:NAD binding"/>
    <property type="evidence" value="ECO:0007669"/>
    <property type="project" value="InterPro"/>
</dbReference>
<dbReference type="InterPro" id="IPR016137">
    <property type="entry name" value="RGS"/>
</dbReference>
<dbReference type="GO" id="GO:0005737">
    <property type="term" value="C:cytoplasm"/>
    <property type="evidence" value="ECO:0007669"/>
    <property type="project" value="TreeGrafter"/>
</dbReference>
<proteinExistence type="predicted"/>
<accession>A0A6J3DGR2</accession>
<dbReference type="Gene3D" id="1.10.167.10">
    <property type="entry name" value="Regulator of G-protein Signalling 4, domain 2"/>
    <property type="match status" value="1"/>
</dbReference>
<comment type="function">
    <text evidence="3">Inhibits signal transduction by increasing the GTPase activity of G protein alpha subunits thereby driving them into their inactive GDP-bound form. Binds to G(i)-alpha and G(o)-alpha, but not to G(s)-alpha.</text>
</comment>
<keyword evidence="7" id="KW-1185">Reference proteome</keyword>
<dbReference type="Gene3D" id="3.40.50.720">
    <property type="entry name" value="NAD(P)-binding Rossmann-like Domain"/>
    <property type="match status" value="1"/>
</dbReference>
<dbReference type="InterPro" id="IPR024066">
    <property type="entry name" value="RGS_subdom1/3"/>
</dbReference>
<dbReference type="InterPro" id="IPR016040">
    <property type="entry name" value="NAD(P)-bd_dom"/>
</dbReference>
<dbReference type="FunFam" id="1.10.196.10:FF:000001">
    <property type="entry name" value="Regulator of G-protein signaling 8"/>
    <property type="match status" value="1"/>
</dbReference>
<dbReference type="KEGG" id="aful:116492155"/>
<dbReference type="GO" id="GO:0016620">
    <property type="term" value="F:oxidoreductase activity, acting on the aldehyde or oxo group of donors, NAD or NADP as acceptor"/>
    <property type="evidence" value="ECO:0007669"/>
    <property type="project" value="InterPro"/>
</dbReference>
<dbReference type="FunFam" id="1.10.167.10:FF:000001">
    <property type="entry name" value="Putative regulator of g-protein signaling 12"/>
    <property type="match status" value="1"/>
</dbReference>
<dbReference type="InterPro" id="IPR036305">
    <property type="entry name" value="RGS_sf"/>
</dbReference>